<name>A0A3Z9Z9C0_CAMJU</name>
<proteinExistence type="predicted"/>
<comment type="caution">
    <text evidence="1">The sequence shown here is derived from an EMBL/GenBank/DDBJ whole genome shotgun (WGS) entry which is preliminary data.</text>
</comment>
<evidence type="ECO:0000313" key="1">
    <source>
        <dbReference type="EMBL" id="EAK8192731.1"/>
    </source>
</evidence>
<dbReference type="Proteomes" id="UP000358933">
    <property type="component" value="Unassembled WGS sequence"/>
</dbReference>
<dbReference type="EMBL" id="AACJKW010000001">
    <property type="protein sequence ID" value="EAK8192731.1"/>
    <property type="molecule type" value="Genomic_DNA"/>
</dbReference>
<evidence type="ECO:0000313" key="2">
    <source>
        <dbReference type="Proteomes" id="UP000358933"/>
    </source>
</evidence>
<dbReference type="AlphaFoldDB" id="A0A3Z9Z9C0"/>
<gene>
    <name evidence="1" type="ORF">E7N58_00810</name>
</gene>
<sequence length="151" mass="17781">MMINRFIEPNQQEHDRILKCEQNVELELHCNGEKFYKILIDTKDTNKIENKVTRCDYVATTTDLKKIIIYIELKGGDIKKAIEQILTTHDFLNEKFEKRYAAIVYTGNPQANTIMQNNMSRFKKKNFKFPLLTSSNTLRLKYNPNTKTISK</sequence>
<organism evidence="1 2">
    <name type="scientific">Campylobacter jejuni</name>
    <dbReference type="NCBI Taxonomy" id="197"/>
    <lineage>
        <taxon>Bacteria</taxon>
        <taxon>Pseudomonadati</taxon>
        <taxon>Campylobacterota</taxon>
        <taxon>Epsilonproteobacteria</taxon>
        <taxon>Campylobacterales</taxon>
        <taxon>Campylobacteraceae</taxon>
        <taxon>Campylobacter</taxon>
    </lineage>
</organism>
<reference evidence="1 2" key="1">
    <citation type="submission" date="2019-04" db="EMBL/GenBank/DDBJ databases">
        <authorList>
            <person name="Ashton P.M."/>
            <person name="Dallman T."/>
            <person name="Nair S."/>
            <person name="De Pinna E."/>
            <person name="Peters T."/>
            <person name="Grant K."/>
        </authorList>
    </citation>
    <scope>NUCLEOTIDE SEQUENCE [LARGE SCALE GENOMIC DNA]</scope>
    <source>
        <strain evidence="1 2">OXC2299</strain>
    </source>
</reference>
<accession>A0A3Z9Z9C0</accession>
<dbReference type="RefSeq" id="WP_052775415.1">
    <property type="nucleotide sequence ID" value="NZ_CAJGYF010000003.1"/>
</dbReference>
<protein>
    <submittedName>
        <fullName evidence="1">Uncharacterized protein</fullName>
    </submittedName>
</protein>